<dbReference type="RefSeq" id="WP_004526717.1">
    <property type="nucleotide sequence ID" value="NZ_CM000832.1"/>
</dbReference>
<dbReference type="HOGENOM" id="CLU_171642_0_0_4"/>
<dbReference type="Proteomes" id="UP000001812">
    <property type="component" value="Chromosome I"/>
</dbReference>
<reference evidence="1" key="1">
    <citation type="submission" date="2009-05" db="EMBL/GenBank/DDBJ databases">
        <authorList>
            <person name="Harkins D.M."/>
            <person name="DeShazer D."/>
            <person name="Woods D.E."/>
            <person name="Brinkac L.M."/>
            <person name="Brown K.A."/>
            <person name="Hung G.C."/>
            <person name="Tuanyok A."/>
            <person name="Zhang B."/>
            <person name="Nierman W.C."/>
        </authorList>
    </citation>
    <scope>NUCLEOTIDE SEQUENCE [LARGE SCALE GENOMIC DNA]</scope>
    <source>
        <strain evidence="1">1710a</strain>
    </source>
</reference>
<protein>
    <submittedName>
        <fullName evidence="1">Uncharacterized protein</fullName>
    </submittedName>
</protein>
<proteinExistence type="predicted"/>
<dbReference type="EMBL" id="CM000832">
    <property type="protein sequence ID" value="EET06753.1"/>
    <property type="molecule type" value="Genomic_DNA"/>
</dbReference>
<dbReference type="AlphaFoldDB" id="A0A0E1W0T1"/>
<evidence type="ECO:0000313" key="1">
    <source>
        <dbReference type="EMBL" id="EET06753.1"/>
    </source>
</evidence>
<accession>A0A0E1W0T1</accession>
<gene>
    <name evidence="1" type="ORF">BURPS1710A_1988</name>
</gene>
<sequence length="82" mass="8745">MSARAARTKRRAAAAPIIGPNRRVCAAGARACIRENKACIRENKYCRRACASREVDRHAYAYLAYSAYSAYSGCSGGAASGP</sequence>
<name>A0A0E1W0T1_BURPE</name>
<organism evidence="1">
    <name type="scientific">Burkholderia pseudomallei 1710a</name>
    <dbReference type="NCBI Taxonomy" id="320371"/>
    <lineage>
        <taxon>Bacteria</taxon>
        <taxon>Pseudomonadati</taxon>
        <taxon>Pseudomonadota</taxon>
        <taxon>Betaproteobacteria</taxon>
        <taxon>Burkholderiales</taxon>
        <taxon>Burkholderiaceae</taxon>
        <taxon>Burkholderia</taxon>
        <taxon>pseudomallei group</taxon>
    </lineage>
</organism>